<proteinExistence type="predicted"/>
<protein>
    <submittedName>
        <fullName evidence="1">Uncharacterized protein</fullName>
    </submittedName>
</protein>
<evidence type="ECO:0000313" key="1">
    <source>
        <dbReference type="EMBL" id="JAN34856.1"/>
    </source>
</evidence>
<sequence>MCVFFHLDKLGAILCDAGCVFFSIWTSWVQSCVTHTLIHNSCLTVKVTHPKFDVGNPTHHLTCSKHHSVTDNKHAGCLSVTQEACLCPFGEVGCGPM</sequence>
<dbReference type="EMBL" id="GDIQ01059881">
    <property type="protein sequence ID" value="JAN34856.1"/>
    <property type="molecule type" value="Transcribed_RNA"/>
</dbReference>
<organism evidence="1">
    <name type="scientific">Daphnia magna</name>
    <dbReference type="NCBI Taxonomy" id="35525"/>
    <lineage>
        <taxon>Eukaryota</taxon>
        <taxon>Metazoa</taxon>
        <taxon>Ecdysozoa</taxon>
        <taxon>Arthropoda</taxon>
        <taxon>Crustacea</taxon>
        <taxon>Branchiopoda</taxon>
        <taxon>Diplostraca</taxon>
        <taxon>Cladocera</taxon>
        <taxon>Anomopoda</taxon>
        <taxon>Daphniidae</taxon>
        <taxon>Daphnia</taxon>
    </lineage>
</organism>
<reference evidence="1" key="1">
    <citation type="submission" date="2015-10" db="EMBL/GenBank/DDBJ databases">
        <title>EvidentialGene: Evidence-directed Construction of Complete mRNA Transcriptomes without Genomes.</title>
        <authorList>
            <person name="Gilbert D.G."/>
        </authorList>
    </citation>
    <scope>NUCLEOTIDE SEQUENCE</scope>
</reference>
<accession>A0A0P5K245</accession>
<name>A0A0P5K245_9CRUS</name>
<dbReference type="AlphaFoldDB" id="A0A0P5K245"/>